<keyword evidence="2" id="KW-1133">Transmembrane helix</keyword>
<sequence length="101" mass="11666">MKKTEELDMDIEIPSEDDENVGDGVPKRKKRKKSKEERAAERKVVFWTLIIILAITVGFWLVPRIGSILRGEPMIIETENKNQTKPIPEKSKSKNYVEITL</sequence>
<organism evidence="3 4">
    <name type="scientific">Candidatus Collierbacteria bacterium GW2011_GWA2_42_17</name>
    <dbReference type="NCBI Taxonomy" id="1618378"/>
    <lineage>
        <taxon>Bacteria</taxon>
        <taxon>Candidatus Collieribacteriota</taxon>
    </lineage>
</organism>
<name>A0A0G0Z2B6_9BACT</name>
<evidence type="ECO:0000256" key="1">
    <source>
        <dbReference type="SAM" id="MobiDB-lite"/>
    </source>
</evidence>
<feature type="transmembrane region" description="Helical" evidence="2">
    <location>
        <begin position="44"/>
        <end position="62"/>
    </location>
</feature>
<feature type="region of interest" description="Disordered" evidence="1">
    <location>
        <begin position="1"/>
        <end position="39"/>
    </location>
</feature>
<keyword evidence="2" id="KW-0812">Transmembrane</keyword>
<reference evidence="3 4" key="1">
    <citation type="journal article" date="2015" name="Nature">
        <title>rRNA introns, odd ribosomes, and small enigmatic genomes across a large radiation of phyla.</title>
        <authorList>
            <person name="Brown C.T."/>
            <person name="Hug L.A."/>
            <person name="Thomas B.C."/>
            <person name="Sharon I."/>
            <person name="Castelle C.J."/>
            <person name="Singh A."/>
            <person name="Wilkins M.J."/>
            <person name="Williams K.H."/>
            <person name="Banfield J.F."/>
        </authorList>
    </citation>
    <scope>NUCLEOTIDE SEQUENCE [LARGE SCALE GENOMIC DNA]</scope>
</reference>
<protein>
    <submittedName>
        <fullName evidence="3">Uncharacterized protein</fullName>
    </submittedName>
</protein>
<keyword evidence="2" id="KW-0472">Membrane</keyword>
<dbReference type="Proteomes" id="UP000033854">
    <property type="component" value="Unassembled WGS sequence"/>
</dbReference>
<evidence type="ECO:0000256" key="2">
    <source>
        <dbReference type="SAM" id="Phobius"/>
    </source>
</evidence>
<comment type="caution">
    <text evidence="3">The sequence shown here is derived from an EMBL/GenBank/DDBJ whole genome shotgun (WGS) entry which is preliminary data.</text>
</comment>
<gene>
    <name evidence="3" type="ORF">UV06_C0004G0054</name>
</gene>
<dbReference type="AlphaFoldDB" id="A0A0G0Z2B6"/>
<accession>A0A0G0Z2B6</accession>
<evidence type="ECO:0000313" key="4">
    <source>
        <dbReference type="Proteomes" id="UP000033854"/>
    </source>
</evidence>
<dbReference type="EMBL" id="LCDA01000004">
    <property type="protein sequence ID" value="KKS42919.1"/>
    <property type="molecule type" value="Genomic_DNA"/>
</dbReference>
<feature type="compositionally biased region" description="Acidic residues" evidence="1">
    <location>
        <begin position="7"/>
        <end position="21"/>
    </location>
</feature>
<evidence type="ECO:0000313" key="3">
    <source>
        <dbReference type="EMBL" id="KKS42919.1"/>
    </source>
</evidence>
<proteinExistence type="predicted"/>